<keyword evidence="5" id="KW-0812">Transmembrane</keyword>
<organism evidence="7 8">
    <name type="scientific">Staphylococcus auricularis</name>
    <dbReference type="NCBI Taxonomy" id="29379"/>
    <lineage>
        <taxon>Bacteria</taxon>
        <taxon>Bacillati</taxon>
        <taxon>Bacillota</taxon>
        <taxon>Bacilli</taxon>
        <taxon>Bacillales</taxon>
        <taxon>Staphylococcaceae</taxon>
        <taxon>Staphylococcus</taxon>
    </lineage>
</organism>
<dbReference type="GO" id="GO:0006825">
    <property type="term" value="P:copper ion transport"/>
    <property type="evidence" value="ECO:0007669"/>
    <property type="project" value="InterPro"/>
</dbReference>
<dbReference type="EMBL" id="PPQW01000068">
    <property type="protein sequence ID" value="PNZ66321.1"/>
    <property type="molecule type" value="Genomic_DNA"/>
</dbReference>
<comment type="caution">
    <text evidence="7">The sequence shown here is derived from an EMBL/GenBank/DDBJ whole genome shotgun (WGS) entry which is preliminary data.</text>
</comment>
<dbReference type="GO" id="GO:0005886">
    <property type="term" value="C:plasma membrane"/>
    <property type="evidence" value="ECO:0007669"/>
    <property type="project" value="TreeGrafter"/>
</dbReference>
<evidence type="ECO:0000256" key="4">
    <source>
        <dbReference type="ARBA" id="ARBA00023008"/>
    </source>
</evidence>
<gene>
    <name evidence="7" type="ORF">CD158_09000</name>
</gene>
<protein>
    <submittedName>
        <fullName evidence="7">Copper resistance protein CopC</fullName>
    </submittedName>
</protein>
<dbReference type="AlphaFoldDB" id="A0AAP8PMZ2"/>
<dbReference type="InterPro" id="IPR014756">
    <property type="entry name" value="Ig_E-set"/>
</dbReference>
<evidence type="ECO:0000313" key="8">
    <source>
        <dbReference type="Proteomes" id="UP000242470"/>
    </source>
</evidence>
<dbReference type="InterPro" id="IPR014755">
    <property type="entry name" value="Cu-Rt/internalin_Ig-like"/>
</dbReference>
<keyword evidence="5" id="KW-0472">Membrane</keyword>
<sequence>MIHITQHNKSDIGKAGDNLKRRVLIVATLLFGIVFSFFITNEQASAHATLETTTPQTDGVVTNHPDKIELKFNEPVNAKYSGITLYDDEGNKITDLDPETEGSSATLSFSTDDVGEGTHTVEWHAMSADGHEVGDQFQFSVGEVTASDVDTSVPFYQKADFWFGVTRYLSQGALIGLIGLFWMNELVRRRDLPTYQVIPEQKGFTGILMMLTGVTLVTYLMTLTSDILADIFAFKMDTITQFPFILSSLAIIILLALLMITNMMRAWYILVTFGIILALSMSGHAWSQSVPVWSILIRFAHLVGMTLWIGALIYLSCYAIKDRAKQTATVRPLLLKVNITAVAMIIISGVLMTIDETDILAIWQNIQTWSALLIVKIIVTIVMMGLGFYQTTRALKKQHRVNKASLFIELGLGILLIGVGVVMSQINLPK</sequence>
<feature type="transmembrane region" description="Helical" evidence="5">
    <location>
        <begin position="242"/>
        <end position="260"/>
    </location>
</feature>
<evidence type="ECO:0000259" key="6">
    <source>
        <dbReference type="Pfam" id="PF04234"/>
    </source>
</evidence>
<evidence type="ECO:0000256" key="3">
    <source>
        <dbReference type="ARBA" id="ARBA00022729"/>
    </source>
</evidence>
<evidence type="ECO:0000256" key="1">
    <source>
        <dbReference type="ARBA" id="ARBA00004196"/>
    </source>
</evidence>
<dbReference type="GO" id="GO:0046688">
    <property type="term" value="P:response to copper ion"/>
    <property type="evidence" value="ECO:0007669"/>
    <property type="project" value="InterPro"/>
</dbReference>
<accession>A0AAP8PMZ2</accession>
<dbReference type="InterPro" id="IPR007348">
    <property type="entry name" value="CopC_dom"/>
</dbReference>
<feature type="transmembrane region" description="Helical" evidence="5">
    <location>
        <begin position="203"/>
        <end position="222"/>
    </location>
</feature>
<feature type="transmembrane region" description="Helical" evidence="5">
    <location>
        <begin position="366"/>
        <end position="386"/>
    </location>
</feature>
<dbReference type="GO" id="GO:0042597">
    <property type="term" value="C:periplasmic space"/>
    <property type="evidence" value="ECO:0007669"/>
    <property type="project" value="InterPro"/>
</dbReference>
<keyword evidence="5" id="KW-1133">Transmembrane helix</keyword>
<evidence type="ECO:0000256" key="5">
    <source>
        <dbReference type="SAM" id="Phobius"/>
    </source>
</evidence>
<dbReference type="InterPro" id="IPR032694">
    <property type="entry name" value="CopC/D"/>
</dbReference>
<feature type="transmembrane region" description="Helical" evidence="5">
    <location>
        <begin position="267"/>
        <end position="287"/>
    </location>
</feature>
<feature type="transmembrane region" description="Helical" evidence="5">
    <location>
        <begin position="161"/>
        <end position="182"/>
    </location>
</feature>
<evidence type="ECO:0000256" key="2">
    <source>
        <dbReference type="ARBA" id="ARBA00022723"/>
    </source>
</evidence>
<feature type="transmembrane region" description="Helical" evidence="5">
    <location>
        <begin position="333"/>
        <end position="354"/>
    </location>
</feature>
<dbReference type="SUPFAM" id="SSF81296">
    <property type="entry name" value="E set domains"/>
    <property type="match status" value="1"/>
</dbReference>
<feature type="transmembrane region" description="Helical" evidence="5">
    <location>
        <begin position="299"/>
        <end position="321"/>
    </location>
</feature>
<dbReference type="GO" id="GO:0005507">
    <property type="term" value="F:copper ion binding"/>
    <property type="evidence" value="ECO:0007669"/>
    <property type="project" value="InterPro"/>
</dbReference>
<dbReference type="Pfam" id="PF04234">
    <property type="entry name" value="CopC"/>
    <property type="match status" value="1"/>
</dbReference>
<feature type="domain" description="CopC" evidence="6">
    <location>
        <begin position="47"/>
        <end position="141"/>
    </location>
</feature>
<proteinExistence type="predicted"/>
<dbReference type="PANTHER" id="PTHR34820:SF4">
    <property type="entry name" value="INNER MEMBRANE PROTEIN YEBZ"/>
    <property type="match status" value="1"/>
</dbReference>
<keyword evidence="2" id="KW-0479">Metal-binding</keyword>
<dbReference type="Gene3D" id="2.60.40.1220">
    <property type="match status" value="1"/>
</dbReference>
<feature type="transmembrane region" description="Helical" evidence="5">
    <location>
        <begin position="406"/>
        <end position="426"/>
    </location>
</feature>
<reference evidence="7 8" key="1">
    <citation type="submission" date="2017-08" db="EMBL/GenBank/DDBJ databases">
        <title>Draft genome sequences of 64 type strains of genus Staph aureus.</title>
        <authorList>
            <person name="Cole K."/>
            <person name="Golubchik T."/>
            <person name="Russell J."/>
            <person name="Foster D."/>
            <person name="Llewelyn M."/>
            <person name="Wilson D."/>
            <person name="Crook D."/>
            <person name="Paul J."/>
        </authorList>
    </citation>
    <scope>NUCLEOTIDE SEQUENCE [LARGE SCALE GENOMIC DNA]</scope>
    <source>
        <strain evidence="7 8">NCTC 12101</strain>
    </source>
</reference>
<evidence type="ECO:0000313" key="7">
    <source>
        <dbReference type="EMBL" id="PNZ66321.1"/>
    </source>
</evidence>
<keyword evidence="3" id="KW-0732">Signal</keyword>
<name>A0AAP8PMZ2_9STAP</name>
<dbReference type="PANTHER" id="PTHR34820">
    <property type="entry name" value="INNER MEMBRANE PROTEIN YEBZ"/>
    <property type="match status" value="1"/>
</dbReference>
<comment type="subcellular location">
    <subcellularLocation>
        <location evidence="1">Cell envelope</location>
    </subcellularLocation>
</comment>
<dbReference type="GO" id="GO:0030313">
    <property type="term" value="C:cell envelope"/>
    <property type="evidence" value="ECO:0007669"/>
    <property type="project" value="UniProtKB-SubCell"/>
</dbReference>
<keyword evidence="4" id="KW-0186">Copper</keyword>
<feature type="transmembrane region" description="Helical" evidence="5">
    <location>
        <begin position="21"/>
        <end position="39"/>
    </location>
</feature>
<dbReference type="Proteomes" id="UP000242470">
    <property type="component" value="Unassembled WGS sequence"/>
</dbReference>